<dbReference type="PANTHER" id="PTHR31527">
    <property type="entry name" value="RE64534P"/>
    <property type="match status" value="1"/>
</dbReference>
<gene>
    <name evidence="2" type="ORF">SAMN05421509_101381</name>
</gene>
<dbReference type="Pfam" id="PF09347">
    <property type="entry name" value="DUF1989"/>
    <property type="match status" value="1"/>
</dbReference>
<reference evidence="2 3" key="1">
    <citation type="submission" date="2017-08" db="EMBL/GenBank/DDBJ databases">
        <authorList>
            <person name="de Groot N.N."/>
        </authorList>
    </citation>
    <scope>NUCLEOTIDE SEQUENCE [LARGE SCALE GENOMIC DNA]</scope>
    <source>
        <strain evidence="2 3">USBA 855</strain>
    </source>
</reference>
<evidence type="ECO:0000259" key="1">
    <source>
        <dbReference type="Pfam" id="PF09347"/>
    </source>
</evidence>
<feature type="domain" description="DUF1989" evidence="1">
    <location>
        <begin position="17"/>
        <end position="188"/>
    </location>
</feature>
<evidence type="ECO:0000313" key="3">
    <source>
        <dbReference type="Proteomes" id="UP000219023"/>
    </source>
</evidence>
<name>A0A285VC66_9GAMM</name>
<dbReference type="Proteomes" id="UP000219023">
    <property type="component" value="Unassembled WGS sequence"/>
</dbReference>
<dbReference type="InterPro" id="IPR018959">
    <property type="entry name" value="DUF1989"/>
</dbReference>
<evidence type="ECO:0000313" key="2">
    <source>
        <dbReference type="EMBL" id="SOC51679.1"/>
    </source>
</evidence>
<dbReference type="NCBIfam" id="TIGR03425">
    <property type="entry name" value="urea_degr_2"/>
    <property type="match status" value="1"/>
</dbReference>
<dbReference type="PANTHER" id="PTHR31527:SF0">
    <property type="entry name" value="RE64534P"/>
    <property type="match status" value="1"/>
</dbReference>
<accession>A0A285VC66</accession>
<dbReference type="InterPro" id="IPR017792">
    <property type="entry name" value="UAAP1"/>
</dbReference>
<dbReference type="EMBL" id="OBQJ01000001">
    <property type="protein sequence ID" value="SOC51679.1"/>
    <property type="molecule type" value="Genomic_DNA"/>
</dbReference>
<dbReference type="RefSeq" id="WP_097021622.1">
    <property type="nucleotide sequence ID" value="NZ_OBQJ01000001.1"/>
</dbReference>
<sequence length="249" mass="27873">MTDPLRPQDDAHYNTYLPGGQHWSLRLRRGTTLSLTAREADTNVGLLCYNPENLLERLNLPDTLKCQHTFKLTRGNCLYSDMGRVFASIIEDDLGWHDSVGGNLNRTHMIAKGWQSVSFQQALNERTQTGCDSFLIELAKYGLGRRDMAANLNLFSKVESDDAGRLRYVPGHCQPGQRVALRFEMDTLVLLHTCPHPLDPSEVYPRRGVDIALGTAAAPDEDDVCYRACPENARGFANNRLYHLGLQGA</sequence>
<proteinExistence type="predicted"/>
<organism evidence="2 3">
    <name type="scientific">Chromohalobacter canadensis</name>
    <dbReference type="NCBI Taxonomy" id="141389"/>
    <lineage>
        <taxon>Bacteria</taxon>
        <taxon>Pseudomonadati</taxon>
        <taxon>Pseudomonadota</taxon>
        <taxon>Gammaproteobacteria</taxon>
        <taxon>Oceanospirillales</taxon>
        <taxon>Halomonadaceae</taxon>
        <taxon>Chromohalobacter</taxon>
    </lineage>
</organism>
<dbReference type="AlphaFoldDB" id="A0A285VC66"/>
<dbReference type="OrthoDB" id="5298498at2"/>
<protein>
    <recommendedName>
        <fullName evidence="1">DUF1989 domain-containing protein</fullName>
    </recommendedName>
</protein>